<dbReference type="KEGG" id="lbc:LACBIDRAFT_312439"/>
<dbReference type="HOGENOM" id="CLU_010790_5_0_1"/>
<dbReference type="PROSITE" id="PS50181">
    <property type="entry name" value="FBOX"/>
    <property type="match status" value="1"/>
</dbReference>
<accession>B0DW60</accession>
<dbReference type="SMART" id="SM00256">
    <property type="entry name" value="FBOX"/>
    <property type="match status" value="1"/>
</dbReference>
<dbReference type="RefSeq" id="XP_001888216.1">
    <property type="nucleotide sequence ID" value="XM_001888181.1"/>
</dbReference>
<dbReference type="InterPro" id="IPR036047">
    <property type="entry name" value="F-box-like_dom_sf"/>
</dbReference>
<dbReference type="Pfam" id="PF00646">
    <property type="entry name" value="F-box"/>
    <property type="match status" value="1"/>
</dbReference>
<sequence length="753" mass="86962">MTHDETEKRVGEQELAAFQLHEELDERRDRNDGELESEFNLNLYGTSSKLTFRLVINHLAMWIYGQWRRSLPKTRVSHCDLRMICTMPLDILYEIFEHLHPIDLYHISRTNRSFQDILRSPSSSSIWRAAYEKEDEIPRCPEDISELEWADLLFGKRICQQCGNGGAPPNLTFRHRLCRKCARLCLVKQRDLVFPSSSIWSLVRRSQVINMCPDGTFDDDWPLYLKDESKRIDLRLSLTVDFADIKKVVEEHNKKRNLDIDSIRSHVLKTFRWAQRTAQAYQTQREVRYERNMRRVHARLVRSGHTLIDVQKAQFDEDVLDEIKDLKSSLPTRIWDYLKPQLEPAIHLARLTRLEKARKQLIRARISFIKDQYNQYKKDETHPSTWSYHPPLYTVCEFDMLRRLIEREGDELLSADDEGVKDAMRTLPGAVEEWTREKMRQLAGLLPGSRRVGADACDDLTGDAMSIDSPPREPDEPDLHLLNLATSVFTCLGSTISSIRAGRCLIGWDGAGPHLRCGALQTHWDKRLHFSRRGYEAAGALVELVGWDKGTATVGEMDGFDGRFVCGGCTSASAGEGGRKALTWRECVLHYMEKESDLARHSRPSWSLLTDEAKADVVRREEFDPYIKDKSWTCAHCSVHYLAPVDRKGAIDHCKSAHEIRRPIENLDYLYVITTERTPRRPAVFREIADCLCLRCPETGVTRLRTLGALVPHLRDAHQVEAPLVCRDWVQVRTILRSTMDLPQLQRAEGPLR</sequence>
<dbReference type="Proteomes" id="UP000001194">
    <property type="component" value="Unassembled WGS sequence"/>
</dbReference>
<gene>
    <name evidence="2" type="ORF">LACBIDRAFT_312439</name>
</gene>
<reference evidence="2 3" key="1">
    <citation type="journal article" date="2008" name="Nature">
        <title>The genome of Laccaria bicolor provides insights into mycorrhizal symbiosis.</title>
        <authorList>
            <person name="Martin F."/>
            <person name="Aerts A."/>
            <person name="Ahren D."/>
            <person name="Brun A."/>
            <person name="Danchin E.G.J."/>
            <person name="Duchaussoy F."/>
            <person name="Gibon J."/>
            <person name="Kohler A."/>
            <person name="Lindquist E."/>
            <person name="Pereda V."/>
            <person name="Salamov A."/>
            <person name="Shapiro H.J."/>
            <person name="Wuyts J."/>
            <person name="Blaudez D."/>
            <person name="Buee M."/>
            <person name="Brokstein P."/>
            <person name="Canbaeck B."/>
            <person name="Cohen D."/>
            <person name="Courty P.E."/>
            <person name="Coutinho P.M."/>
            <person name="Delaruelle C."/>
            <person name="Detter J.C."/>
            <person name="Deveau A."/>
            <person name="DiFazio S."/>
            <person name="Duplessis S."/>
            <person name="Fraissinet-Tachet L."/>
            <person name="Lucic E."/>
            <person name="Frey-Klett P."/>
            <person name="Fourrey C."/>
            <person name="Feussner I."/>
            <person name="Gay G."/>
            <person name="Grimwood J."/>
            <person name="Hoegger P.J."/>
            <person name="Jain P."/>
            <person name="Kilaru S."/>
            <person name="Labbe J."/>
            <person name="Lin Y.C."/>
            <person name="Legue V."/>
            <person name="Le Tacon F."/>
            <person name="Marmeisse R."/>
            <person name="Melayah D."/>
            <person name="Montanini B."/>
            <person name="Muratet M."/>
            <person name="Nehls U."/>
            <person name="Niculita-Hirzel H."/>
            <person name="Oudot-Le Secq M.P."/>
            <person name="Peter M."/>
            <person name="Quesneville H."/>
            <person name="Rajashekar B."/>
            <person name="Reich M."/>
            <person name="Rouhier N."/>
            <person name="Schmutz J."/>
            <person name="Yin T."/>
            <person name="Chalot M."/>
            <person name="Henrissat B."/>
            <person name="Kuees U."/>
            <person name="Lucas S."/>
            <person name="Van de Peer Y."/>
            <person name="Podila G.K."/>
            <person name="Polle A."/>
            <person name="Pukkila P.J."/>
            <person name="Richardson P.M."/>
            <person name="Rouze P."/>
            <person name="Sanders I.R."/>
            <person name="Stajich J.E."/>
            <person name="Tunlid A."/>
            <person name="Tuskan G."/>
            <person name="Grigoriev I.V."/>
        </authorList>
    </citation>
    <scope>NUCLEOTIDE SEQUENCE [LARGE SCALE GENOMIC DNA]</scope>
    <source>
        <strain evidence="3">S238N-H82 / ATCC MYA-4686</strain>
    </source>
</reference>
<keyword evidence="3" id="KW-1185">Reference proteome</keyword>
<organism evidence="3">
    <name type="scientific">Laccaria bicolor (strain S238N-H82 / ATCC MYA-4686)</name>
    <name type="common">Bicoloured deceiver</name>
    <name type="synonym">Laccaria laccata var. bicolor</name>
    <dbReference type="NCBI Taxonomy" id="486041"/>
    <lineage>
        <taxon>Eukaryota</taxon>
        <taxon>Fungi</taxon>
        <taxon>Dikarya</taxon>
        <taxon>Basidiomycota</taxon>
        <taxon>Agaricomycotina</taxon>
        <taxon>Agaricomycetes</taxon>
        <taxon>Agaricomycetidae</taxon>
        <taxon>Agaricales</taxon>
        <taxon>Agaricineae</taxon>
        <taxon>Hydnangiaceae</taxon>
        <taxon>Laccaria</taxon>
    </lineage>
</organism>
<feature type="domain" description="F-box" evidence="1">
    <location>
        <begin position="81"/>
        <end position="130"/>
    </location>
</feature>
<dbReference type="EMBL" id="DS547142">
    <property type="protein sequence ID" value="EDR01174.1"/>
    <property type="molecule type" value="Genomic_DNA"/>
</dbReference>
<evidence type="ECO:0000259" key="1">
    <source>
        <dbReference type="PROSITE" id="PS50181"/>
    </source>
</evidence>
<dbReference type="OrthoDB" id="2823912at2759"/>
<evidence type="ECO:0000313" key="2">
    <source>
        <dbReference type="EMBL" id="EDR01174.1"/>
    </source>
</evidence>
<dbReference type="InterPro" id="IPR001810">
    <property type="entry name" value="F-box_dom"/>
</dbReference>
<dbReference type="AlphaFoldDB" id="B0DW60"/>
<dbReference type="CDD" id="cd09917">
    <property type="entry name" value="F-box_SF"/>
    <property type="match status" value="1"/>
</dbReference>
<dbReference type="SUPFAM" id="SSF81383">
    <property type="entry name" value="F-box domain"/>
    <property type="match status" value="1"/>
</dbReference>
<dbReference type="InParanoid" id="B0DW60"/>
<protein>
    <submittedName>
        <fullName evidence="2">Predicted protein</fullName>
    </submittedName>
</protein>
<evidence type="ECO:0000313" key="3">
    <source>
        <dbReference type="Proteomes" id="UP000001194"/>
    </source>
</evidence>
<dbReference type="Gene3D" id="1.20.1280.50">
    <property type="match status" value="1"/>
</dbReference>
<proteinExistence type="predicted"/>
<name>B0DW60_LACBS</name>
<dbReference type="GeneID" id="6083863"/>